<name>A0A453DWS9_AEGTS</name>
<organism evidence="1 2">
    <name type="scientific">Aegilops tauschii subsp. strangulata</name>
    <name type="common">Goatgrass</name>
    <dbReference type="NCBI Taxonomy" id="200361"/>
    <lineage>
        <taxon>Eukaryota</taxon>
        <taxon>Viridiplantae</taxon>
        <taxon>Streptophyta</taxon>
        <taxon>Embryophyta</taxon>
        <taxon>Tracheophyta</taxon>
        <taxon>Spermatophyta</taxon>
        <taxon>Magnoliopsida</taxon>
        <taxon>Liliopsida</taxon>
        <taxon>Poales</taxon>
        <taxon>Poaceae</taxon>
        <taxon>BOP clade</taxon>
        <taxon>Pooideae</taxon>
        <taxon>Triticodae</taxon>
        <taxon>Triticeae</taxon>
        <taxon>Triticinae</taxon>
        <taxon>Aegilops</taxon>
    </lineage>
</organism>
<evidence type="ECO:0000313" key="2">
    <source>
        <dbReference type="Proteomes" id="UP000015105"/>
    </source>
</evidence>
<dbReference type="InterPro" id="IPR036561">
    <property type="entry name" value="MAM33_sf"/>
</dbReference>
<dbReference type="AlphaFoldDB" id="A0A453DWS9"/>
<dbReference type="EnsemblPlants" id="AET3Gv20138600.6">
    <property type="protein sequence ID" value="AET3Gv20138600.6"/>
    <property type="gene ID" value="AET3Gv20138600"/>
</dbReference>
<protein>
    <submittedName>
        <fullName evidence="1">Uncharacterized protein</fullName>
    </submittedName>
</protein>
<proteinExistence type="predicted"/>
<reference evidence="1" key="5">
    <citation type="journal article" date="2021" name="G3 (Bethesda)">
        <title>Aegilops tauschii genome assembly Aet v5.0 features greater sequence contiguity and improved annotation.</title>
        <authorList>
            <person name="Wang L."/>
            <person name="Zhu T."/>
            <person name="Rodriguez J.C."/>
            <person name="Deal K.R."/>
            <person name="Dubcovsky J."/>
            <person name="McGuire P.E."/>
            <person name="Lux T."/>
            <person name="Spannagl M."/>
            <person name="Mayer K.F.X."/>
            <person name="Baldrich P."/>
            <person name="Meyers B.C."/>
            <person name="Huo N."/>
            <person name="Gu Y.Q."/>
            <person name="Zhou H."/>
            <person name="Devos K.M."/>
            <person name="Bennetzen J.L."/>
            <person name="Unver T."/>
            <person name="Budak H."/>
            <person name="Gulick P.J."/>
            <person name="Galiba G."/>
            <person name="Kalapos B."/>
            <person name="Nelson D.R."/>
            <person name="Li P."/>
            <person name="You F.M."/>
            <person name="Luo M.C."/>
            <person name="Dvorak J."/>
        </authorList>
    </citation>
    <scope>NUCLEOTIDE SEQUENCE [LARGE SCALE GENOMIC DNA]</scope>
    <source>
        <strain evidence="1">cv. AL8/78</strain>
    </source>
</reference>
<dbReference type="Proteomes" id="UP000015105">
    <property type="component" value="Chromosome 3D"/>
</dbReference>
<reference evidence="1" key="4">
    <citation type="submission" date="2019-03" db="UniProtKB">
        <authorList>
            <consortium name="EnsemblPlants"/>
        </authorList>
    </citation>
    <scope>IDENTIFICATION</scope>
</reference>
<dbReference type="SUPFAM" id="SSF54529">
    <property type="entry name" value="Mitochondrial glycoprotein MAM33-like"/>
    <property type="match status" value="1"/>
</dbReference>
<reference evidence="1" key="3">
    <citation type="journal article" date="2017" name="Nature">
        <title>Genome sequence of the progenitor of the wheat D genome Aegilops tauschii.</title>
        <authorList>
            <person name="Luo M.C."/>
            <person name="Gu Y.Q."/>
            <person name="Puiu D."/>
            <person name="Wang H."/>
            <person name="Twardziok S.O."/>
            <person name="Deal K.R."/>
            <person name="Huo N."/>
            <person name="Zhu T."/>
            <person name="Wang L."/>
            <person name="Wang Y."/>
            <person name="McGuire P.E."/>
            <person name="Liu S."/>
            <person name="Long H."/>
            <person name="Ramasamy R.K."/>
            <person name="Rodriguez J.C."/>
            <person name="Van S.L."/>
            <person name="Yuan L."/>
            <person name="Wang Z."/>
            <person name="Xia Z."/>
            <person name="Xiao L."/>
            <person name="Anderson O.D."/>
            <person name="Ouyang S."/>
            <person name="Liang Y."/>
            <person name="Zimin A.V."/>
            <person name="Pertea G."/>
            <person name="Qi P."/>
            <person name="Bennetzen J.L."/>
            <person name="Dai X."/>
            <person name="Dawson M.W."/>
            <person name="Muller H.G."/>
            <person name="Kugler K."/>
            <person name="Rivarola-Duarte L."/>
            <person name="Spannagl M."/>
            <person name="Mayer K.F.X."/>
            <person name="Lu F.H."/>
            <person name="Bevan M.W."/>
            <person name="Leroy P."/>
            <person name="Li P."/>
            <person name="You F.M."/>
            <person name="Sun Q."/>
            <person name="Liu Z."/>
            <person name="Lyons E."/>
            <person name="Wicker T."/>
            <person name="Salzberg S.L."/>
            <person name="Devos K.M."/>
            <person name="Dvorak J."/>
        </authorList>
    </citation>
    <scope>NUCLEOTIDE SEQUENCE [LARGE SCALE GENOMIC DNA]</scope>
    <source>
        <strain evidence="1">cv. AL8/78</strain>
    </source>
</reference>
<reference evidence="2" key="1">
    <citation type="journal article" date="2014" name="Science">
        <title>Ancient hybridizations among the ancestral genomes of bread wheat.</title>
        <authorList>
            <consortium name="International Wheat Genome Sequencing Consortium,"/>
            <person name="Marcussen T."/>
            <person name="Sandve S.R."/>
            <person name="Heier L."/>
            <person name="Spannagl M."/>
            <person name="Pfeifer M."/>
            <person name="Jakobsen K.S."/>
            <person name="Wulff B.B."/>
            <person name="Steuernagel B."/>
            <person name="Mayer K.F."/>
            <person name="Olsen O.A."/>
        </authorList>
    </citation>
    <scope>NUCLEOTIDE SEQUENCE [LARGE SCALE GENOMIC DNA]</scope>
    <source>
        <strain evidence="2">cv. AL8/78</strain>
    </source>
</reference>
<accession>A0A453DWS9</accession>
<dbReference type="Gene3D" id="3.10.280.10">
    <property type="entry name" value="Mitochondrial glycoprotein"/>
    <property type="match status" value="1"/>
</dbReference>
<evidence type="ECO:0000313" key="1">
    <source>
        <dbReference type="EnsemblPlants" id="AET3Gv20138600.6"/>
    </source>
</evidence>
<reference evidence="2" key="2">
    <citation type="journal article" date="2017" name="Nat. Plants">
        <title>The Aegilops tauschii genome reveals multiple impacts of transposons.</title>
        <authorList>
            <person name="Zhao G."/>
            <person name="Zou C."/>
            <person name="Li K."/>
            <person name="Wang K."/>
            <person name="Li T."/>
            <person name="Gao L."/>
            <person name="Zhang X."/>
            <person name="Wang H."/>
            <person name="Yang Z."/>
            <person name="Liu X."/>
            <person name="Jiang W."/>
            <person name="Mao L."/>
            <person name="Kong X."/>
            <person name="Jiao Y."/>
            <person name="Jia J."/>
        </authorList>
    </citation>
    <scope>NUCLEOTIDE SEQUENCE [LARGE SCALE GENOMIC DNA]</scope>
    <source>
        <strain evidence="2">cv. AL8/78</strain>
    </source>
</reference>
<dbReference type="Gramene" id="AET3Gv20138600.6">
    <property type="protein sequence ID" value="AET3Gv20138600.6"/>
    <property type="gene ID" value="AET3Gv20138600"/>
</dbReference>
<sequence length="91" mass="10536">MFKCTAYPNEIGVNTLYMRSITGDDDQEEYTVSFEGPESNEPLQMLSKRYLELRGVAFINSVFLDQVVRNKGVIGRIFWLGKFKEFVRSSK</sequence>
<keyword evidence="2" id="KW-1185">Reference proteome</keyword>